<accession>A0AA35TT00</accession>
<dbReference type="GO" id="GO:0046914">
    <property type="term" value="F:transition metal ion binding"/>
    <property type="evidence" value="ECO:0007669"/>
    <property type="project" value="InterPro"/>
</dbReference>
<reference evidence="3" key="1">
    <citation type="submission" date="2023-03" db="EMBL/GenBank/DDBJ databases">
        <authorList>
            <person name="Steffen K."/>
            <person name="Cardenas P."/>
        </authorList>
    </citation>
    <scope>NUCLEOTIDE SEQUENCE</scope>
</reference>
<proteinExistence type="predicted"/>
<name>A0AA35TT00_GEOBA</name>
<dbReference type="SUPFAM" id="SSF56209">
    <property type="entry name" value="Nitrile hydratase alpha chain"/>
    <property type="match status" value="1"/>
</dbReference>
<dbReference type="SUPFAM" id="SSF50090">
    <property type="entry name" value="Electron transport accessory proteins"/>
    <property type="match status" value="1"/>
</dbReference>
<dbReference type="Proteomes" id="UP001174909">
    <property type="component" value="Unassembled WGS sequence"/>
</dbReference>
<evidence type="ECO:0000256" key="1">
    <source>
        <dbReference type="ARBA" id="ARBA00022723"/>
    </source>
</evidence>
<dbReference type="InterPro" id="IPR042262">
    <property type="entry name" value="CN_hydtase_beta_C"/>
</dbReference>
<dbReference type="Gene3D" id="3.90.330.10">
    <property type="entry name" value="Nitrile hydratase alpha /Thiocyanate hydrolase gamma"/>
    <property type="match status" value="1"/>
</dbReference>
<dbReference type="InterPro" id="IPR004232">
    <property type="entry name" value="CN_Hdrtase_a/SCN_Hdrlase_g"/>
</dbReference>
<evidence type="ECO:0000259" key="2">
    <source>
        <dbReference type="Pfam" id="PF02979"/>
    </source>
</evidence>
<keyword evidence="4" id="KW-1185">Reference proteome</keyword>
<keyword evidence="1" id="KW-0479">Metal-binding</keyword>
<dbReference type="NCBIfam" id="TIGR01323">
    <property type="entry name" value="nitrile_alph"/>
    <property type="match status" value="1"/>
</dbReference>
<protein>
    <submittedName>
        <fullName evidence="3">Nitrile hydratase subunit alpha</fullName>
    </submittedName>
</protein>
<dbReference type="Gene3D" id="1.10.472.20">
    <property type="entry name" value="Nitrile hydratase, beta subunit"/>
    <property type="match status" value="1"/>
</dbReference>
<sequence>MLALEAALLNKGLLTAEELDARTRQFSDDPSAEVARRNDAGLAERVRRRIFQPQPLEQQAASPSRFAVGDAIVVRNIHPHRKSIGRAAMSGNHDHNGEHHPEPQSYAALRTKAIESLLIEKGLLSTDAIDVRVQAYEQDIGPLNGAKVVVRAWTDAEYKRRLLEDGTAAIAELGFFGAQGAEIIVLENTPTVHNVVVCTLCSCYPWPVLGLPPRWYKSDAYRARVVIEPRAVLQEFGLALDESVEVRVWDSNSDIRYMVLPERPEDTKNMDADALAALVTRDSMIGVAQVKTPMPTA</sequence>
<dbReference type="InterPro" id="IPR018141">
    <property type="entry name" value="Nitrile_hydratase_asu"/>
</dbReference>
<evidence type="ECO:0000313" key="3">
    <source>
        <dbReference type="EMBL" id="CAI8053865.1"/>
    </source>
</evidence>
<dbReference type="Pfam" id="PF02979">
    <property type="entry name" value="NHase_alpha"/>
    <property type="match status" value="1"/>
</dbReference>
<gene>
    <name evidence="3" type="ORF">GBAR_LOCUS29431</name>
</gene>
<comment type="caution">
    <text evidence="3">The sequence shown here is derived from an EMBL/GenBank/DDBJ whole genome shotgun (WGS) entry which is preliminary data.</text>
</comment>
<dbReference type="InterPro" id="IPR036648">
    <property type="entry name" value="CN_Hdrase_a/SCN_Hdrase_g_sf"/>
</dbReference>
<dbReference type="InterPro" id="IPR008990">
    <property type="entry name" value="Elect_transpt_acc-like_dom_sf"/>
</dbReference>
<dbReference type="AlphaFoldDB" id="A0AA35TT00"/>
<dbReference type="GO" id="GO:0018822">
    <property type="term" value="F:nitrile hydratase activity"/>
    <property type="evidence" value="ECO:0007669"/>
    <property type="project" value="InterPro"/>
</dbReference>
<evidence type="ECO:0000313" key="4">
    <source>
        <dbReference type="Proteomes" id="UP001174909"/>
    </source>
</evidence>
<organism evidence="3 4">
    <name type="scientific">Geodia barretti</name>
    <name type="common">Barrett's horny sponge</name>
    <dbReference type="NCBI Taxonomy" id="519541"/>
    <lineage>
        <taxon>Eukaryota</taxon>
        <taxon>Metazoa</taxon>
        <taxon>Porifera</taxon>
        <taxon>Demospongiae</taxon>
        <taxon>Heteroscleromorpha</taxon>
        <taxon>Tetractinellida</taxon>
        <taxon>Astrophorina</taxon>
        <taxon>Geodiidae</taxon>
        <taxon>Geodia</taxon>
    </lineage>
</organism>
<dbReference type="EMBL" id="CASHTH010004127">
    <property type="protein sequence ID" value="CAI8053865.1"/>
    <property type="molecule type" value="Genomic_DNA"/>
</dbReference>
<feature type="domain" description="Nitrile hydratase alpha/Thiocyanate hydrolase gamma" evidence="2">
    <location>
        <begin position="107"/>
        <end position="288"/>
    </location>
</feature>